<organism evidence="3 4">
    <name type="scientific">Mytilus coruscus</name>
    <name type="common">Sea mussel</name>
    <dbReference type="NCBI Taxonomy" id="42192"/>
    <lineage>
        <taxon>Eukaryota</taxon>
        <taxon>Metazoa</taxon>
        <taxon>Spiralia</taxon>
        <taxon>Lophotrochozoa</taxon>
        <taxon>Mollusca</taxon>
        <taxon>Bivalvia</taxon>
        <taxon>Autobranchia</taxon>
        <taxon>Pteriomorphia</taxon>
        <taxon>Mytilida</taxon>
        <taxon>Mytiloidea</taxon>
        <taxon>Mytilidae</taxon>
        <taxon>Mytilinae</taxon>
        <taxon>Mytilus</taxon>
    </lineage>
</organism>
<feature type="region of interest" description="Disordered" evidence="1">
    <location>
        <begin position="1"/>
        <end position="28"/>
    </location>
</feature>
<dbReference type="CDD" id="cd12935">
    <property type="entry name" value="LEM_like"/>
    <property type="match status" value="1"/>
</dbReference>
<evidence type="ECO:0000313" key="4">
    <source>
        <dbReference type="Proteomes" id="UP000507470"/>
    </source>
</evidence>
<dbReference type="EMBL" id="CACVKT020004087">
    <property type="protein sequence ID" value="CAC5387953.1"/>
    <property type="molecule type" value="Genomic_DNA"/>
</dbReference>
<name>A0A6J8BVB1_MYTCO</name>
<reference evidence="3 4" key="1">
    <citation type="submission" date="2020-06" db="EMBL/GenBank/DDBJ databases">
        <authorList>
            <person name="Li R."/>
            <person name="Bekaert M."/>
        </authorList>
    </citation>
    <scope>NUCLEOTIDE SEQUENCE [LARGE SCALE GENOMIC DNA]</scope>
    <source>
        <strain evidence="4">wild</strain>
    </source>
</reference>
<gene>
    <name evidence="3" type="ORF">MCOR_23249</name>
</gene>
<protein>
    <recommendedName>
        <fullName evidence="2">HeH/LEM domain-containing protein</fullName>
    </recommendedName>
</protein>
<dbReference type="Gene3D" id="1.10.720.30">
    <property type="entry name" value="SAP domain"/>
    <property type="match status" value="1"/>
</dbReference>
<dbReference type="Pfam" id="PF12949">
    <property type="entry name" value="HeH"/>
    <property type="match status" value="1"/>
</dbReference>
<dbReference type="InterPro" id="IPR036361">
    <property type="entry name" value="SAP_dom_sf"/>
</dbReference>
<dbReference type="InterPro" id="IPR025856">
    <property type="entry name" value="HeH/LEM_domain"/>
</dbReference>
<accession>A0A6J8BVB1</accession>
<evidence type="ECO:0000256" key="1">
    <source>
        <dbReference type="SAM" id="MobiDB-lite"/>
    </source>
</evidence>
<feature type="domain" description="HeH/LEM" evidence="2">
    <location>
        <begin position="25"/>
        <end position="59"/>
    </location>
</feature>
<sequence length="352" mass="40135">MTKKKKKRQREDKKRKIDEKKSGPPEKMTVQILKSLLKENGVRFSSKDKKADLVKLVKEKISSSNPSRGSRSRQYLNRIERTVQMVHKFVSASKENIQARISPSNVDGIADRLSTTFESNKRLGTSKEVKREAYRRVGDKDNLFSRSYHQRYPDAEMTPSKRVPSKLSLEWSWEQLKNFLLESFPVLKKVQFGLFLVDKSYPLPNDANSPSRIKTYMERENKSGSPFIRPISDISALCIEELTCNLNCSLNNRSTLITPLQTSGSFDSTLPRISIRTSTVTSGEDETITVEDGKIMAAVVMKDHVANASRNINQATAFITVDQINWIAKEMHSNKVIKGENKHQTVCAQHRR</sequence>
<evidence type="ECO:0000259" key="2">
    <source>
        <dbReference type="Pfam" id="PF12949"/>
    </source>
</evidence>
<dbReference type="Proteomes" id="UP000507470">
    <property type="component" value="Unassembled WGS sequence"/>
</dbReference>
<evidence type="ECO:0000313" key="3">
    <source>
        <dbReference type="EMBL" id="CAC5387953.1"/>
    </source>
</evidence>
<dbReference type="AlphaFoldDB" id="A0A6J8BVB1"/>
<proteinExistence type="predicted"/>
<keyword evidence="4" id="KW-1185">Reference proteome</keyword>
<dbReference type="OrthoDB" id="8956831at2759"/>
<feature type="compositionally biased region" description="Basic and acidic residues" evidence="1">
    <location>
        <begin position="9"/>
        <end position="24"/>
    </location>
</feature>